<feature type="region of interest" description="Disordered" evidence="1">
    <location>
        <begin position="1"/>
        <end position="57"/>
    </location>
</feature>
<dbReference type="AlphaFoldDB" id="A0A6A5XPA5"/>
<name>A0A6A5XPA5_9PLEO</name>
<protein>
    <submittedName>
        <fullName evidence="3">Uncharacterized protein</fullName>
    </submittedName>
</protein>
<proteinExistence type="predicted"/>
<feature type="transmembrane region" description="Helical" evidence="2">
    <location>
        <begin position="80"/>
        <end position="100"/>
    </location>
</feature>
<keyword evidence="2" id="KW-0812">Transmembrane</keyword>
<reference evidence="3" key="1">
    <citation type="journal article" date="2020" name="Stud. Mycol.">
        <title>101 Dothideomycetes genomes: a test case for predicting lifestyles and emergence of pathogens.</title>
        <authorList>
            <person name="Haridas S."/>
            <person name="Albert R."/>
            <person name="Binder M."/>
            <person name="Bloem J."/>
            <person name="Labutti K."/>
            <person name="Salamov A."/>
            <person name="Andreopoulos B."/>
            <person name="Baker S."/>
            <person name="Barry K."/>
            <person name="Bills G."/>
            <person name="Bluhm B."/>
            <person name="Cannon C."/>
            <person name="Castanera R."/>
            <person name="Culley D."/>
            <person name="Daum C."/>
            <person name="Ezra D."/>
            <person name="Gonzalez J."/>
            <person name="Henrissat B."/>
            <person name="Kuo A."/>
            <person name="Liang C."/>
            <person name="Lipzen A."/>
            <person name="Lutzoni F."/>
            <person name="Magnuson J."/>
            <person name="Mondo S."/>
            <person name="Nolan M."/>
            <person name="Ohm R."/>
            <person name="Pangilinan J."/>
            <person name="Park H.-J."/>
            <person name="Ramirez L."/>
            <person name="Alfaro M."/>
            <person name="Sun H."/>
            <person name="Tritt A."/>
            <person name="Yoshinaga Y."/>
            <person name="Zwiers L.-H."/>
            <person name="Turgeon B."/>
            <person name="Goodwin S."/>
            <person name="Spatafora J."/>
            <person name="Crous P."/>
            <person name="Grigoriev I."/>
        </authorList>
    </citation>
    <scope>NUCLEOTIDE SEQUENCE</scope>
    <source>
        <strain evidence="3">CBS 175.79</strain>
    </source>
</reference>
<dbReference type="RefSeq" id="XP_033383417.1">
    <property type="nucleotide sequence ID" value="XM_033533243.1"/>
</dbReference>
<dbReference type="GeneID" id="54290640"/>
<dbReference type="OrthoDB" id="3692311at2759"/>
<dbReference type="Proteomes" id="UP000799778">
    <property type="component" value="Unassembled WGS sequence"/>
</dbReference>
<keyword evidence="2" id="KW-1133">Transmembrane helix</keyword>
<sequence>METSNPHQDGQDEQSKPQAQLRPHLRDGSIEELSSRSPRTDKAESSGPNVASNQDLVLRKGWPNRPRTIKSSLLSSISSAIFDIFLVASSTAFLALALIVKKNDKAYIMDLKKLEQKQMPKMILGAIKYGPTLFPILFASVLGRMTHTILCWRLVKGERMGVLDTLAASTSFTSIITAQAQMGRLNYFGVLLVAVWALSPLGGQATLRLMSIGPRKTSTSETISYMVPTGSLQGYEMTNGPLVMEKVNLLFMSTLIESSIRFSSRSHSGPWEDPYQNTRIIKAPFFGTRNSSNIDEDNWYNSTGSSQSSSYYSLIGIPRKKTELIHNERSYDLSRIHSSYWDLNCSTSSPTANNSSINNAKVSDIVEIRGTGATIRYSNSSLTERIGVVPENLRPFKFFYSPAYNISSGQNTLSCEVRSAYIESDIKCNIFTCETIRAQPSQLDHHPLAWTLLDLRPGYWPFFLNSFIGSIRGKENEPSLIDHYIANPEFASAGTSMTGANSISPEEYSVRLGQLLNTYFYFLNGMSTLPLSQPNPMEEFEDGTYIDNNQSFIPISEPASPQDNFGRNGPAIRLWETERILEAEVDSIAAHQGWISILATISSLLILASLITPIIQTFFLHGPDVMMNISSLASNDTHLKLPVNGSHLNAAERAKLLQDVKVNFGDVEPEKEVGRLAIGSIQGVVEIICSKGIITTILKVKVEYLRVISYLLEASKVDLSKSAIAIRNLATFL</sequence>
<gene>
    <name evidence="3" type="ORF">BU24DRAFT_482590</name>
</gene>
<keyword evidence="2" id="KW-0472">Membrane</keyword>
<evidence type="ECO:0000313" key="3">
    <source>
        <dbReference type="EMBL" id="KAF2015078.1"/>
    </source>
</evidence>
<evidence type="ECO:0000256" key="1">
    <source>
        <dbReference type="SAM" id="MobiDB-lite"/>
    </source>
</evidence>
<feature type="transmembrane region" description="Helical" evidence="2">
    <location>
        <begin position="185"/>
        <end position="203"/>
    </location>
</feature>
<evidence type="ECO:0000313" key="4">
    <source>
        <dbReference type="Proteomes" id="UP000799778"/>
    </source>
</evidence>
<organism evidence="3 4">
    <name type="scientific">Aaosphaeria arxii CBS 175.79</name>
    <dbReference type="NCBI Taxonomy" id="1450172"/>
    <lineage>
        <taxon>Eukaryota</taxon>
        <taxon>Fungi</taxon>
        <taxon>Dikarya</taxon>
        <taxon>Ascomycota</taxon>
        <taxon>Pezizomycotina</taxon>
        <taxon>Dothideomycetes</taxon>
        <taxon>Pleosporomycetidae</taxon>
        <taxon>Pleosporales</taxon>
        <taxon>Pleosporales incertae sedis</taxon>
        <taxon>Aaosphaeria</taxon>
    </lineage>
</organism>
<dbReference type="EMBL" id="ML978070">
    <property type="protein sequence ID" value="KAF2015078.1"/>
    <property type="molecule type" value="Genomic_DNA"/>
</dbReference>
<feature type="transmembrane region" description="Helical" evidence="2">
    <location>
        <begin position="121"/>
        <end position="141"/>
    </location>
</feature>
<accession>A0A6A5XPA5</accession>
<keyword evidence="4" id="KW-1185">Reference proteome</keyword>
<evidence type="ECO:0000256" key="2">
    <source>
        <dbReference type="SAM" id="Phobius"/>
    </source>
</evidence>
<feature type="compositionally biased region" description="Polar residues" evidence="1">
    <location>
        <begin position="46"/>
        <end position="55"/>
    </location>
</feature>